<dbReference type="EMBL" id="ML122280">
    <property type="protein sequence ID" value="RPD57501.1"/>
    <property type="molecule type" value="Genomic_DNA"/>
</dbReference>
<dbReference type="AlphaFoldDB" id="A0A5C2S274"/>
<keyword evidence="2" id="KW-1185">Reference proteome</keyword>
<protein>
    <submittedName>
        <fullName evidence="1">Uncharacterized protein</fullName>
    </submittedName>
</protein>
<organism evidence="1 2">
    <name type="scientific">Lentinus tigrinus ALCF2SS1-6</name>
    <dbReference type="NCBI Taxonomy" id="1328759"/>
    <lineage>
        <taxon>Eukaryota</taxon>
        <taxon>Fungi</taxon>
        <taxon>Dikarya</taxon>
        <taxon>Basidiomycota</taxon>
        <taxon>Agaricomycotina</taxon>
        <taxon>Agaricomycetes</taxon>
        <taxon>Polyporales</taxon>
        <taxon>Polyporaceae</taxon>
        <taxon>Lentinus</taxon>
    </lineage>
</organism>
<sequence length="161" mass="17253">MLCAFAGSLAYPPSADLAKWTLAVLPASISPPFFSFHSIPLALAFALAFASLPCRLALHRSHHAPRPHLAYTLTDRTRSLLSVVCCHITCAQLHPSSPCSYSPKHARSVGLIHPCSGPCPSMSQGPCYAMFRGVEQSCFATYRTLQKLPISSLGCAGELVL</sequence>
<accession>A0A5C2S274</accession>
<dbReference type="Proteomes" id="UP000313359">
    <property type="component" value="Unassembled WGS sequence"/>
</dbReference>
<name>A0A5C2S274_9APHY</name>
<evidence type="ECO:0000313" key="1">
    <source>
        <dbReference type="EMBL" id="RPD57501.1"/>
    </source>
</evidence>
<evidence type="ECO:0000313" key="2">
    <source>
        <dbReference type="Proteomes" id="UP000313359"/>
    </source>
</evidence>
<proteinExistence type="predicted"/>
<gene>
    <name evidence="1" type="ORF">L227DRAFT_224825</name>
</gene>
<reference evidence="1" key="1">
    <citation type="journal article" date="2018" name="Genome Biol. Evol.">
        <title>Genomics and development of Lentinus tigrinus, a white-rot wood-decaying mushroom with dimorphic fruiting bodies.</title>
        <authorList>
            <person name="Wu B."/>
            <person name="Xu Z."/>
            <person name="Knudson A."/>
            <person name="Carlson A."/>
            <person name="Chen N."/>
            <person name="Kovaka S."/>
            <person name="LaButti K."/>
            <person name="Lipzen A."/>
            <person name="Pennachio C."/>
            <person name="Riley R."/>
            <person name="Schakwitz W."/>
            <person name="Umezawa K."/>
            <person name="Ohm R.A."/>
            <person name="Grigoriev I.V."/>
            <person name="Nagy L.G."/>
            <person name="Gibbons J."/>
            <person name="Hibbett D."/>
        </authorList>
    </citation>
    <scope>NUCLEOTIDE SEQUENCE [LARGE SCALE GENOMIC DNA]</scope>
    <source>
        <strain evidence="1">ALCF2SS1-6</strain>
    </source>
</reference>